<gene>
    <name evidence="2" type="ordered locus">Runsl_5370</name>
</gene>
<dbReference type="EMBL" id="CP002859">
    <property type="protein sequence ID" value="AEI51662.1"/>
    <property type="molecule type" value="Genomic_DNA"/>
</dbReference>
<dbReference type="Gene3D" id="2.60.120.10">
    <property type="entry name" value="Jelly Rolls"/>
    <property type="match status" value="1"/>
</dbReference>
<dbReference type="PROSITE" id="PS50042">
    <property type="entry name" value="CNMP_BINDING_3"/>
    <property type="match status" value="1"/>
</dbReference>
<sequence length="192" mass="23025">MYDSVRTDIQRYIVLSEAELDFFCSKLILKQLKRREYVFREGQVCTSVVFIRKGCLRYFYLTDGEEQTGQFFFENAWYTDYESFLSEKPTQQFIQALEPTEVFLLPKTALYQLYENNPKFERFGRVMAENAYLGSRKNNVSYLTLSPEERYLKLVEERPKLIERVSLKYIASYLGIQPESLSRIRKRIFEQR</sequence>
<reference evidence="2 3" key="2">
    <citation type="journal article" date="2012" name="Stand. Genomic Sci.">
        <title>Complete genome sequence of the aquatic bacterium Runella slithyformis type strain (LSU 4(T)).</title>
        <authorList>
            <person name="Copeland A."/>
            <person name="Zhang X."/>
            <person name="Misra M."/>
            <person name="Lapidus A."/>
            <person name="Nolan M."/>
            <person name="Lucas S."/>
            <person name="Deshpande S."/>
            <person name="Cheng J.F."/>
            <person name="Tapia R."/>
            <person name="Goodwin L.A."/>
            <person name="Pitluck S."/>
            <person name="Liolios K."/>
            <person name="Pagani I."/>
            <person name="Ivanova N."/>
            <person name="Mikhailova N."/>
            <person name="Pati A."/>
            <person name="Chen A."/>
            <person name="Palaniappan K."/>
            <person name="Land M."/>
            <person name="Hauser L."/>
            <person name="Pan C."/>
            <person name="Jeffries C.D."/>
            <person name="Detter J.C."/>
            <person name="Brambilla E.M."/>
            <person name="Rohde M."/>
            <person name="Djao O.D."/>
            <person name="Goker M."/>
            <person name="Sikorski J."/>
            <person name="Tindall B.J."/>
            <person name="Woyke T."/>
            <person name="Bristow J."/>
            <person name="Eisen J.A."/>
            <person name="Markowitz V."/>
            <person name="Hugenholtz P."/>
            <person name="Kyrpides N.C."/>
            <person name="Klenk H.P."/>
            <person name="Mavromatis K."/>
        </authorList>
    </citation>
    <scope>NUCLEOTIDE SEQUENCE [LARGE SCALE GENOMIC DNA]</scope>
    <source>
        <strain evidence="3">ATCC 29530 / DSM 19594 / LMG 11500 / NCIMB 11436 / LSU 4</strain>
    </source>
</reference>
<accession>A0A7U3ZQT0</accession>
<dbReference type="KEGG" id="rsi:Runsl_5370"/>
<proteinExistence type="predicted"/>
<dbReference type="CDD" id="cd00038">
    <property type="entry name" value="CAP_ED"/>
    <property type="match status" value="1"/>
</dbReference>
<evidence type="ECO:0000259" key="1">
    <source>
        <dbReference type="PROSITE" id="PS50042"/>
    </source>
</evidence>
<name>A0A7U3ZQT0_RUNSL</name>
<dbReference type="InterPro" id="IPR000595">
    <property type="entry name" value="cNMP-bd_dom"/>
</dbReference>
<protein>
    <submittedName>
        <fullName evidence="2">Transcriptional regulator, Crp/Fnr family</fullName>
    </submittedName>
</protein>
<dbReference type="InterPro" id="IPR014710">
    <property type="entry name" value="RmlC-like_jellyroll"/>
</dbReference>
<dbReference type="Proteomes" id="UP000000493">
    <property type="component" value="Chromosome"/>
</dbReference>
<dbReference type="SUPFAM" id="SSF51206">
    <property type="entry name" value="cAMP-binding domain-like"/>
    <property type="match status" value="1"/>
</dbReference>
<organism evidence="2 3">
    <name type="scientific">Runella slithyformis (strain ATCC 29530 / DSM 19594 / LMG 11500 / NCIMB 11436 / LSU 4)</name>
    <dbReference type="NCBI Taxonomy" id="761193"/>
    <lineage>
        <taxon>Bacteria</taxon>
        <taxon>Pseudomonadati</taxon>
        <taxon>Bacteroidota</taxon>
        <taxon>Cytophagia</taxon>
        <taxon>Cytophagales</taxon>
        <taxon>Spirosomataceae</taxon>
        <taxon>Runella</taxon>
    </lineage>
</organism>
<dbReference type="AlphaFoldDB" id="A0A7U3ZQT0"/>
<dbReference type="InterPro" id="IPR018490">
    <property type="entry name" value="cNMP-bd_dom_sf"/>
</dbReference>
<feature type="domain" description="Cyclic nucleotide-binding" evidence="1">
    <location>
        <begin position="11"/>
        <end position="113"/>
    </location>
</feature>
<evidence type="ECO:0000313" key="2">
    <source>
        <dbReference type="EMBL" id="AEI51662.1"/>
    </source>
</evidence>
<dbReference type="RefSeq" id="WP_013930930.1">
    <property type="nucleotide sequence ID" value="NC_015703.1"/>
</dbReference>
<keyword evidence="3" id="KW-1185">Reference proteome</keyword>
<dbReference type="Pfam" id="PF00027">
    <property type="entry name" value="cNMP_binding"/>
    <property type="match status" value="1"/>
</dbReference>
<evidence type="ECO:0000313" key="3">
    <source>
        <dbReference type="Proteomes" id="UP000000493"/>
    </source>
</evidence>
<reference evidence="3" key="1">
    <citation type="submission" date="2011-06" db="EMBL/GenBank/DDBJ databases">
        <title>The complete genome of chromosome of Runella slithyformis DSM 19594.</title>
        <authorList>
            <consortium name="US DOE Joint Genome Institute (JGI-PGF)"/>
            <person name="Lucas S."/>
            <person name="Han J."/>
            <person name="Lapidus A."/>
            <person name="Bruce D."/>
            <person name="Goodwin L."/>
            <person name="Pitluck S."/>
            <person name="Peters L."/>
            <person name="Kyrpides N."/>
            <person name="Mavromatis K."/>
            <person name="Ivanova N."/>
            <person name="Ovchinnikova G."/>
            <person name="Zhang X."/>
            <person name="Misra M."/>
            <person name="Detter J.C."/>
            <person name="Tapia R."/>
            <person name="Han C."/>
            <person name="Land M."/>
            <person name="Hauser L."/>
            <person name="Markowitz V."/>
            <person name="Cheng J.-F."/>
            <person name="Hugenholtz P."/>
            <person name="Woyke T."/>
            <person name="Wu D."/>
            <person name="Tindall B."/>
            <person name="Faehrich R."/>
            <person name="Brambilla E."/>
            <person name="Klenk H.-P."/>
            <person name="Eisen J.A."/>
        </authorList>
    </citation>
    <scope>NUCLEOTIDE SEQUENCE [LARGE SCALE GENOMIC DNA]</scope>
    <source>
        <strain evidence="3">ATCC 29530 / DSM 19594 / LMG 11500 / NCIMB 11436 / LSU 4</strain>
    </source>
</reference>